<keyword evidence="2" id="KW-1185">Reference proteome</keyword>
<protein>
    <submittedName>
        <fullName evidence="1">Uncharacterized protein</fullName>
    </submittedName>
</protein>
<reference evidence="1 2" key="1">
    <citation type="journal article" date="2019" name="Nat. Ecol. Evol.">
        <title>Megaphylogeny resolves global patterns of mushroom evolution.</title>
        <authorList>
            <person name="Varga T."/>
            <person name="Krizsan K."/>
            <person name="Foldi C."/>
            <person name="Dima B."/>
            <person name="Sanchez-Garcia M."/>
            <person name="Sanchez-Ramirez S."/>
            <person name="Szollosi G.J."/>
            <person name="Szarkandi J.G."/>
            <person name="Papp V."/>
            <person name="Albert L."/>
            <person name="Andreopoulos W."/>
            <person name="Angelini C."/>
            <person name="Antonin V."/>
            <person name="Barry K.W."/>
            <person name="Bougher N.L."/>
            <person name="Buchanan P."/>
            <person name="Buyck B."/>
            <person name="Bense V."/>
            <person name="Catcheside P."/>
            <person name="Chovatia M."/>
            <person name="Cooper J."/>
            <person name="Damon W."/>
            <person name="Desjardin D."/>
            <person name="Finy P."/>
            <person name="Geml J."/>
            <person name="Haridas S."/>
            <person name="Hughes K."/>
            <person name="Justo A."/>
            <person name="Karasinski D."/>
            <person name="Kautmanova I."/>
            <person name="Kiss B."/>
            <person name="Kocsube S."/>
            <person name="Kotiranta H."/>
            <person name="LaButti K.M."/>
            <person name="Lechner B.E."/>
            <person name="Liimatainen K."/>
            <person name="Lipzen A."/>
            <person name="Lukacs Z."/>
            <person name="Mihaltcheva S."/>
            <person name="Morgado L.N."/>
            <person name="Niskanen T."/>
            <person name="Noordeloos M.E."/>
            <person name="Ohm R.A."/>
            <person name="Ortiz-Santana B."/>
            <person name="Ovrebo C."/>
            <person name="Racz N."/>
            <person name="Riley R."/>
            <person name="Savchenko A."/>
            <person name="Shiryaev A."/>
            <person name="Soop K."/>
            <person name="Spirin V."/>
            <person name="Szebenyi C."/>
            <person name="Tomsovsky M."/>
            <person name="Tulloss R.E."/>
            <person name="Uehling J."/>
            <person name="Grigoriev I.V."/>
            <person name="Vagvolgyi C."/>
            <person name="Papp T."/>
            <person name="Martin F.M."/>
            <person name="Miettinen O."/>
            <person name="Hibbett D.S."/>
            <person name="Nagy L.G."/>
        </authorList>
    </citation>
    <scope>NUCLEOTIDE SEQUENCE [LARGE SCALE GENOMIC DNA]</scope>
    <source>
        <strain evidence="1 2">NL-1719</strain>
    </source>
</reference>
<name>A0ACD3ANM5_9AGAR</name>
<proteinExistence type="predicted"/>
<dbReference type="Proteomes" id="UP000308600">
    <property type="component" value="Unassembled WGS sequence"/>
</dbReference>
<accession>A0ACD3ANM5</accession>
<gene>
    <name evidence="1" type="ORF">BDN72DRAFT_961382</name>
</gene>
<sequence>MQIPRFPSLRKPQPVPISLTVTPDCQLHDPEKRSIDVPNELWFKIFDLLDIVDLNLLGRVSRQLNSLVTSTPPYSTRFENISESIDITLYCLKGLRPYYGTPIPTVDDIDILSLMLNIGSVNHLTCTLDCPTTTAISTISLDYRRLTRFIQRLPNLRRITLKLEPSNGDIRPSGITWVGWEDSLSSLLNACIERGCTSFELSEGNYPQNLYLWGSTSFNPIGLLRLVPSMRKRLVYWHGATRWGVGWDVTMDTPLRNHKLFLPYRPSLMLNDVSDGHRQFIQSSLTTLDIGTPLLVHPPFSNWTYHVIVTTPSLTTLAIRNIPFGEKRDLFWRALLSWLLEALKFHNVLKSLTIENCPYLPTERILLFAQQFKDTLTDLKLLCNVTPLPKPAHLREVELDLPNLESLSTSWPMAMRLADGYVSLAQTNSPGARTSAREREMLEYLKYKFPALESLTIDDQVYHETDGKRLSIFRLKKY</sequence>
<evidence type="ECO:0000313" key="2">
    <source>
        <dbReference type="Proteomes" id="UP000308600"/>
    </source>
</evidence>
<dbReference type="EMBL" id="ML208390">
    <property type="protein sequence ID" value="TFK66929.1"/>
    <property type="molecule type" value="Genomic_DNA"/>
</dbReference>
<organism evidence="1 2">
    <name type="scientific">Pluteus cervinus</name>
    <dbReference type="NCBI Taxonomy" id="181527"/>
    <lineage>
        <taxon>Eukaryota</taxon>
        <taxon>Fungi</taxon>
        <taxon>Dikarya</taxon>
        <taxon>Basidiomycota</taxon>
        <taxon>Agaricomycotina</taxon>
        <taxon>Agaricomycetes</taxon>
        <taxon>Agaricomycetidae</taxon>
        <taxon>Agaricales</taxon>
        <taxon>Pluteineae</taxon>
        <taxon>Pluteaceae</taxon>
        <taxon>Pluteus</taxon>
    </lineage>
</organism>
<evidence type="ECO:0000313" key="1">
    <source>
        <dbReference type="EMBL" id="TFK66929.1"/>
    </source>
</evidence>